<reference evidence="2" key="1">
    <citation type="submission" date="2022-02" db="EMBL/GenBank/DDBJ databases">
        <title>Coral-associated bacteria.</title>
        <authorList>
            <person name="Tang K."/>
            <person name="Wang X."/>
        </authorList>
    </citation>
    <scope>NUCLEOTIDE SEQUENCE</scope>
    <source>
        <strain evidence="2">SCSIO 43006</strain>
    </source>
</reference>
<keyword evidence="3" id="KW-1185">Reference proteome</keyword>
<sequence length="102" mass="10975">MPKIPGTLPHDPTHNNPRCRTQQSANPIRLQLSLTGTTEGIEQERLPAILVGFATEQELSGTTRRLGLVVAVVVYSRGDIYELLDRAAADVEGILSAQALVG</sequence>
<accession>A0ABY4V6W1</accession>
<protein>
    <submittedName>
        <fullName evidence="2">Uncharacterized protein</fullName>
    </submittedName>
</protein>
<feature type="compositionally biased region" description="Polar residues" evidence="1">
    <location>
        <begin position="14"/>
        <end position="26"/>
    </location>
</feature>
<organism evidence="2 3">
    <name type="scientific">Microbulbifer variabilis</name>
    <dbReference type="NCBI Taxonomy" id="266805"/>
    <lineage>
        <taxon>Bacteria</taxon>
        <taxon>Pseudomonadati</taxon>
        <taxon>Pseudomonadota</taxon>
        <taxon>Gammaproteobacteria</taxon>
        <taxon>Cellvibrionales</taxon>
        <taxon>Microbulbiferaceae</taxon>
        <taxon>Microbulbifer</taxon>
    </lineage>
</organism>
<dbReference type="RefSeq" id="WP_252082058.1">
    <property type="nucleotide sequence ID" value="NZ_CP092418.1"/>
</dbReference>
<dbReference type="Proteomes" id="UP001055658">
    <property type="component" value="Chromosome"/>
</dbReference>
<evidence type="ECO:0000313" key="2">
    <source>
        <dbReference type="EMBL" id="USD19968.1"/>
    </source>
</evidence>
<gene>
    <name evidence="2" type="ORF">MJO52_12855</name>
</gene>
<feature type="region of interest" description="Disordered" evidence="1">
    <location>
        <begin position="1"/>
        <end position="26"/>
    </location>
</feature>
<proteinExistence type="predicted"/>
<evidence type="ECO:0000256" key="1">
    <source>
        <dbReference type="SAM" id="MobiDB-lite"/>
    </source>
</evidence>
<dbReference type="EMBL" id="CP092418">
    <property type="protein sequence ID" value="USD19968.1"/>
    <property type="molecule type" value="Genomic_DNA"/>
</dbReference>
<evidence type="ECO:0000313" key="3">
    <source>
        <dbReference type="Proteomes" id="UP001055658"/>
    </source>
</evidence>
<name>A0ABY4V6W1_9GAMM</name>